<dbReference type="GO" id="GO:0003677">
    <property type="term" value="F:DNA binding"/>
    <property type="evidence" value="ECO:0007669"/>
    <property type="project" value="InterPro"/>
</dbReference>
<reference evidence="3 4" key="1">
    <citation type="submission" date="2018-11" db="EMBL/GenBank/DDBJ databases">
        <title>Whole genome sequence of Streptomyces chrestomyceticus NBRC 13444(T).</title>
        <authorList>
            <person name="Komaki H."/>
            <person name="Tamura T."/>
        </authorList>
    </citation>
    <scope>NUCLEOTIDE SEQUENCE [LARGE SCALE GENOMIC DNA]</scope>
    <source>
        <strain evidence="3 4">NBRC 13444</strain>
    </source>
</reference>
<feature type="domain" description="Resolvase/invertase-type recombinase catalytic" evidence="2">
    <location>
        <begin position="8"/>
        <end position="99"/>
    </location>
</feature>
<dbReference type="EMBL" id="BHZC01000001">
    <property type="protein sequence ID" value="GCD37051.1"/>
    <property type="molecule type" value="Genomic_DNA"/>
</dbReference>
<protein>
    <recommendedName>
        <fullName evidence="2">Resolvase/invertase-type recombinase catalytic domain-containing protein</fullName>
    </recommendedName>
</protein>
<dbReference type="InterPro" id="IPR006119">
    <property type="entry name" value="Resolv_N"/>
</dbReference>
<dbReference type="Pfam" id="PF00239">
    <property type="entry name" value="Resolvase"/>
    <property type="match status" value="1"/>
</dbReference>
<evidence type="ECO:0000313" key="4">
    <source>
        <dbReference type="Proteomes" id="UP000287830"/>
    </source>
</evidence>
<organism evidence="3 4">
    <name type="scientific">Streptomyces chrestomyceticus JCM 4735</name>
    <dbReference type="NCBI Taxonomy" id="1306181"/>
    <lineage>
        <taxon>Bacteria</taxon>
        <taxon>Bacillati</taxon>
        <taxon>Actinomycetota</taxon>
        <taxon>Actinomycetes</taxon>
        <taxon>Kitasatosporales</taxon>
        <taxon>Streptomycetaceae</taxon>
        <taxon>Streptomyces</taxon>
    </lineage>
</organism>
<sequence length="136" mass="14931">MPTTPPLAFVYDRCATRSHAMLELRLAGCRAYAERQGWEVAGWWVDFGDAALGGERPELGALIGMLGRQVVVRRAFCLVHHWNRFAHDAEGRLTLQRRVAEAGGYSVTTFGESDGSDERAGYARVPTAQAGRQPLG</sequence>
<dbReference type="SUPFAM" id="SSF53041">
    <property type="entry name" value="Resolvase-like"/>
    <property type="match status" value="1"/>
</dbReference>
<dbReference type="AlphaFoldDB" id="A0A7U9KYC1"/>
<dbReference type="RefSeq" id="WP_125046484.1">
    <property type="nucleotide sequence ID" value="NZ_BHZC01000001.1"/>
</dbReference>
<dbReference type="Proteomes" id="UP000287830">
    <property type="component" value="Unassembled WGS sequence"/>
</dbReference>
<accession>A0A7U9KYC1</accession>
<evidence type="ECO:0000259" key="2">
    <source>
        <dbReference type="Pfam" id="PF00239"/>
    </source>
</evidence>
<dbReference type="OrthoDB" id="4190258at2"/>
<evidence type="ECO:0000256" key="1">
    <source>
        <dbReference type="SAM" id="MobiDB-lite"/>
    </source>
</evidence>
<evidence type="ECO:0000313" key="3">
    <source>
        <dbReference type="EMBL" id="GCD37051.1"/>
    </source>
</evidence>
<dbReference type="GO" id="GO:0000150">
    <property type="term" value="F:DNA strand exchange activity"/>
    <property type="evidence" value="ECO:0007669"/>
    <property type="project" value="InterPro"/>
</dbReference>
<name>A0A7U9KYC1_9ACTN</name>
<feature type="region of interest" description="Disordered" evidence="1">
    <location>
        <begin position="109"/>
        <end position="136"/>
    </location>
</feature>
<dbReference type="GeneID" id="95623662"/>
<proteinExistence type="predicted"/>
<gene>
    <name evidence="3" type="ORF">OEIGOIKO_04833</name>
</gene>
<dbReference type="InterPro" id="IPR036162">
    <property type="entry name" value="Resolvase-like_N_sf"/>
</dbReference>
<dbReference type="Gene3D" id="3.40.50.1390">
    <property type="entry name" value="Resolvase, N-terminal catalytic domain"/>
    <property type="match status" value="1"/>
</dbReference>
<comment type="caution">
    <text evidence="3">The sequence shown here is derived from an EMBL/GenBank/DDBJ whole genome shotgun (WGS) entry which is preliminary data.</text>
</comment>